<evidence type="ECO:0008006" key="4">
    <source>
        <dbReference type="Google" id="ProtNLM"/>
    </source>
</evidence>
<evidence type="ECO:0000313" key="2">
    <source>
        <dbReference type="EMBL" id="AJC22555.1"/>
    </source>
</evidence>
<organism evidence="2 3">
    <name type="scientific">Pandoraea pulmonicola</name>
    <dbReference type="NCBI Taxonomy" id="93221"/>
    <lineage>
        <taxon>Bacteria</taxon>
        <taxon>Pseudomonadati</taxon>
        <taxon>Pseudomonadota</taxon>
        <taxon>Betaproteobacteria</taxon>
        <taxon>Burkholderiales</taxon>
        <taxon>Burkholderiaceae</taxon>
        <taxon>Pandoraea</taxon>
    </lineage>
</organism>
<keyword evidence="1" id="KW-1133">Transmembrane helix</keyword>
<dbReference type="EMBL" id="CP010310">
    <property type="protein sequence ID" value="AJC22555.1"/>
    <property type="molecule type" value="Genomic_DNA"/>
</dbReference>
<evidence type="ECO:0000313" key="3">
    <source>
        <dbReference type="Proteomes" id="UP000035086"/>
    </source>
</evidence>
<protein>
    <recommendedName>
        <fullName evidence="4">Glycerophosphoryl diester phosphodiesterase membrane domain-containing protein</fullName>
    </recommendedName>
</protein>
<accession>A0ABN4EW84</accession>
<feature type="transmembrane region" description="Helical" evidence="1">
    <location>
        <begin position="49"/>
        <end position="68"/>
    </location>
</feature>
<keyword evidence="1" id="KW-0472">Membrane</keyword>
<name>A0ABN4EW84_PANPU</name>
<keyword evidence="3" id="KW-1185">Reference proteome</keyword>
<feature type="transmembrane region" description="Helical" evidence="1">
    <location>
        <begin position="170"/>
        <end position="195"/>
    </location>
</feature>
<feature type="transmembrane region" description="Helical" evidence="1">
    <location>
        <begin position="216"/>
        <end position="241"/>
    </location>
</feature>
<keyword evidence="1" id="KW-0812">Transmembrane</keyword>
<feature type="transmembrane region" description="Helical" evidence="1">
    <location>
        <begin position="253"/>
        <end position="281"/>
    </location>
</feature>
<sequence>MAALQRIATVPLRPTKQHSRGGIVEQITFKQCFKGAWRDGFDALRSRPILCLSIAVIVLVMFALGVSLKSLALEMAHDGTPAGPRIRLGLTSFAVMIVNVVAFTVLALHVYRYVILGPQAAREAHWYGRDLWRYLWTVIQIFVGMAVVWVVLVVLAVLAMRSTGRTTSFALLGTFFVLLFCGLIYVLVRVQLIYGQIAAGRSKRWRAAWRDSHGHFWAMFGTTLVSVLPLVVVGIVLTILFRLALVLMPDATLVVFGSLVLQTLLSVAWIAVAIGSAAWVYRRFANELLQLDDAPDDI</sequence>
<gene>
    <name evidence="2" type="ORF">RO07_22545</name>
</gene>
<proteinExistence type="predicted"/>
<evidence type="ECO:0000256" key="1">
    <source>
        <dbReference type="SAM" id="Phobius"/>
    </source>
</evidence>
<reference evidence="2" key="1">
    <citation type="submission" date="2016-11" db="EMBL/GenBank/DDBJ databases">
        <title>Complete Genome Sequencing of Pandoraea pulmonicola DSM 16583.</title>
        <authorList>
            <person name="Chan K.-G."/>
        </authorList>
    </citation>
    <scope>NUCLEOTIDE SEQUENCE</scope>
    <source>
        <strain evidence="2">DSM 16583</strain>
    </source>
</reference>
<feature type="transmembrane region" description="Helical" evidence="1">
    <location>
        <begin position="134"/>
        <end position="158"/>
    </location>
</feature>
<feature type="transmembrane region" description="Helical" evidence="1">
    <location>
        <begin position="88"/>
        <end position="114"/>
    </location>
</feature>
<dbReference type="Proteomes" id="UP000035086">
    <property type="component" value="Chromosome"/>
</dbReference>